<dbReference type="Proteomes" id="UP000026960">
    <property type="component" value="Chromosome 9"/>
</dbReference>
<name>A0A0D3H5I6_9ORYZ</name>
<proteinExistence type="predicted"/>
<feature type="chain" id="PRO_5002263824" description="Phytosulfokine-beta" evidence="1">
    <location>
        <begin position="27"/>
        <end position="108"/>
    </location>
</feature>
<reference evidence="2" key="2">
    <citation type="submission" date="2015-03" db="UniProtKB">
        <authorList>
            <consortium name="EnsemblPlants"/>
        </authorList>
    </citation>
    <scope>IDENTIFICATION</scope>
</reference>
<dbReference type="PaxDb" id="65489-OBART09G06260.1"/>
<reference evidence="2" key="1">
    <citation type="journal article" date="2009" name="Rice">
        <title>De Novo Next Generation Sequencing of Plant Genomes.</title>
        <authorList>
            <person name="Rounsley S."/>
            <person name="Marri P.R."/>
            <person name="Yu Y."/>
            <person name="He R."/>
            <person name="Sisneros N."/>
            <person name="Goicoechea J.L."/>
            <person name="Lee S.J."/>
            <person name="Angelova A."/>
            <person name="Kudrna D."/>
            <person name="Luo M."/>
            <person name="Affourtit J."/>
            <person name="Desany B."/>
            <person name="Knight J."/>
            <person name="Niazi F."/>
            <person name="Egholm M."/>
            <person name="Wing R.A."/>
        </authorList>
    </citation>
    <scope>NUCLEOTIDE SEQUENCE [LARGE SCALE GENOMIC DNA]</scope>
    <source>
        <strain evidence="2">cv. IRGC 105608</strain>
    </source>
</reference>
<sequence>MSTRLGLVALLLLGVMLAVSQQSVDASSPTPGTINYDDVLKLKAKKDKAEMINYDALPKLKEAKKDKPYKGRSCANAGSECVQEYVYEELRCMYSFMWPLKKVCQLAE</sequence>
<protein>
    <recommendedName>
        <fullName evidence="4">Phytosulfokine-beta</fullName>
    </recommendedName>
</protein>
<accession>A0A0D3H5I6</accession>
<evidence type="ECO:0000313" key="2">
    <source>
        <dbReference type="EnsemblPlants" id="OBART09G06260.1"/>
    </source>
</evidence>
<evidence type="ECO:0000313" key="3">
    <source>
        <dbReference type="Proteomes" id="UP000026960"/>
    </source>
</evidence>
<dbReference type="HOGENOM" id="CLU_175073_0_0_1"/>
<feature type="signal peptide" evidence="1">
    <location>
        <begin position="1"/>
        <end position="26"/>
    </location>
</feature>
<keyword evidence="1" id="KW-0732">Signal</keyword>
<dbReference type="AlphaFoldDB" id="A0A0D3H5I6"/>
<dbReference type="EnsemblPlants" id="OBART09G06260.1">
    <property type="protein sequence ID" value="OBART09G06260.1"/>
    <property type="gene ID" value="OBART09G06260"/>
</dbReference>
<evidence type="ECO:0008006" key="4">
    <source>
        <dbReference type="Google" id="ProtNLM"/>
    </source>
</evidence>
<organism evidence="2">
    <name type="scientific">Oryza barthii</name>
    <dbReference type="NCBI Taxonomy" id="65489"/>
    <lineage>
        <taxon>Eukaryota</taxon>
        <taxon>Viridiplantae</taxon>
        <taxon>Streptophyta</taxon>
        <taxon>Embryophyta</taxon>
        <taxon>Tracheophyta</taxon>
        <taxon>Spermatophyta</taxon>
        <taxon>Magnoliopsida</taxon>
        <taxon>Liliopsida</taxon>
        <taxon>Poales</taxon>
        <taxon>Poaceae</taxon>
        <taxon>BOP clade</taxon>
        <taxon>Oryzoideae</taxon>
        <taxon>Oryzeae</taxon>
        <taxon>Oryzinae</taxon>
        <taxon>Oryza</taxon>
    </lineage>
</organism>
<evidence type="ECO:0000256" key="1">
    <source>
        <dbReference type="SAM" id="SignalP"/>
    </source>
</evidence>
<keyword evidence="3" id="KW-1185">Reference proteome</keyword>
<dbReference type="Gramene" id="OBART09G06260.1">
    <property type="protein sequence ID" value="OBART09G06260.1"/>
    <property type="gene ID" value="OBART09G06260"/>
</dbReference>